<evidence type="ECO:0000256" key="2">
    <source>
        <dbReference type="ARBA" id="ARBA00023315"/>
    </source>
</evidence>
<dbReference type="InterPro" id="IPR050832">
    <property type="entry name" value="Bact_Acetyltransf"/>
</dbReference>
<sequence>MLLFRPATLADSDAIVELVTSAYRGDDSRVGWTTEAELIDGPRIDAELLADDLADPNGVVLVGVDGDAILACCHLARRSDTAGYFGMFAVSPVRQGAGLGKQVMAEAERIVRDDWGLTALEMTVLEPREELIAFYERRGFERTGTFEPFPYGQERFGTPRRDDLRFVVLRKPL</sequence>
<dbReference type="PANTHER" id="PTHR43877">
    <property type="entry name" value="AMINOALKYLPHOSPHONATE N-ACETYLTRANSFERASE-RELATED-RELATED"/>
    <property type="match status" value="1"/>
</dbReference>
<keyword evidence="2" id="KW-0012">Acyltransferase</keyword>
<evidence type="ECO:0000313" key="5">
    <source>
        <dbReference type="Proteomes" id="UP001321486"/>
    </source>
</evidence>
<feature type="domain" description="N-acetyltransferase" evidence="3">
    <location>
        <begin position="2"/>
        <end position="173"/>
    </location>
</feature>
<dbReference type="Pfam" id="PF00583">
    <property type="entry name" value="Acetyltransf_1"/>
    <property type="match status" value="1"/>
</dbReference>
<name>A0ABN6XYR0_9MICO</name>
<keyword evidence="1" id="KW-0808">Transferase</keyword>
<dbReference type="PANTHER" id="PTHR43877:SF2">
    <property type="entry name" value="AMINOALKYLPHOSPHONATE N-ACETYLTRANSFERASE-RELATED"/>
    <property type="match status" value="1"/>
</dbReference>
<dbReference type="EMBL" id="AP027732">
    <property type="protein sequence ID" value="BDZ48780.1"/>
    <property type="molecule type" value="Genomic_DNA"/>
</dbReference>
<dbReference type="Gene3D" id="3.40.630.30">
    <property type="match status" value="1"/>
</dbReference>
<dbReference type="CDD" id="cd04301">
    <property type="entry name" value="NAT_SF"/>
    <property type="match status" value="1"/>
</dbReference>
<dbReference type="InterPro" id="IPR000182">
    <property type="entry name" value="GNAT_dom"/>
</dbReference>
<dbReference type="Proteomes" id="UP001321486">
    <property type="component" value="Chromosome"/>
</dbReference>
<dbReference type="PROSITE" id="PS51186">
    <property type="entry name" value="GNAT"/>
    <property type="match status" value="1"/>
</dbReference>
<organism evidence="4 5">
    <name type="scientific">Frondihabitans sucicola</name>
    <dbReference type="NCBI Taxonomy" id="1268041"/>
    <lineage>
        <taxon>Bacteria</taxon>
        <taxon>Bacillati</taxon>
        <taxon>Actinomycetota</taxon>
        <taxon>Actinomycetes</taxon>
        <taxon>Micrococcales</taxon>
        <taxon>Microbacteriaceae</taxon>
        <taxon>Frondihabitans</taxon>
    </lineage>
</organism>
<reference evidence="5" key="1">
    <citation type="journal article" date="2019" name="Int. J. Syst. Evol. Microbiol.">
        <title>The Global Catalogue of Microorganisms (GCM) 10K type strain sequencing project: providing services to taxonomists for standard genome sequencing and annotation.</title>
        <authorList>
            <consortium name="The Broad Institute Genomics Platform"/>
            <consortium name="The Broad Institute Genome Sequencing Center for Infectious Disease"/>
            <person name="Wu L."/>
            <person name="Ma J."/>
        </authorList>
    </citation>
    <scope>NUCLEOTIDE SEQUENCE [LARGE SCALE GENOMIC DNA]</scope>
    <source>
        <strain evidence="5">NBRC 108728</strain>
    </source>
</reference>
<proteinExistence type="predicted"/>
<keyword evidence="5" id="KW-1185">Reference proteome</keyword>
<dbReference type="SUPFAM" id="SSF55729">
    <property type="entry name" value="Acyl-CoA N-acyltransferases (Nat)"/>
    <property type="match status" value="1"/>
</dbReference>
<evidence type="ECO:0000256" key="1">
    <source>
        <dbReference type="ARBA" id="ARBA00022679"/>
    </source>
</evidence>
<dbReference type="InterPro" id="IPR016181">
    <property type="entry name" value="Acyl_CoA_acyltransferase"/>
</dbReference>
<protein>
    <submittedName>
        <fullName evidence="4">N-acetyltransferase</fullName>
    </submittedName>
</protein>
<gene>
    <name evidence="4" type="ORF">GCM10025867_10210</name>
</gene>
<dbReference type="RefSeq" id="WP_286345699.1">
    <property type="nucleotide sequence ID" value="NZ_AP027732.1"/>
</dbReference>
<accession>A0ABN6XYR0</accession>
<evidence type="ECO:0000259" key="3">
    <source>
        <dbReference type="PROSITE" id="PS51186"/>
    </source>
</evidence>
<evidence type="ECO:0000313" key="4">
    <source>
        <dbReference type="EMBL" id="BDZ48780.1"/>
    </source>
</evidence>